<feature type="coiled-coil region" evidence="1">
    <location>
        <begin position="2895"/>
        <end position="2922"/>
    </location>
</feature>
<feature type="domain" description="Peptidase S74" evidence="2">
    <location>
        <begin position="2829"/>
        <end position="2916"/>
    </location>
</feature>
<evidence type="ECO:0000313" key="3">
    <source>
        <dbReference type="EMBL" id="QJR99810.1"/>
    </source>
</evidence>
<dbReference type="PROSITE" id="PS51688">
    <property type="entry name" value="ICA"/>
    <property type="match status" value="1"/>
</dbReference>
<protein>
    <submittedName>
        <fullName evidence="3">Phage tail fiber protein</fullName>
    </submittedName>
</protein>
<organism evidence="3">
    <name type="scientific">Aeromonas caviae</name>
    <name type="common">Aeromonas punctata</name>
    <dbReference type="NCBI Taxonomy" id="648"/>
    <lineage>
        <taxon>Bacteria</taxon>
        <taxon>Pseudomonadati</taxon>
        <taxon>Pseudomonadota</taxon>
        <taxon>Gammaproteobacteria</taxon>
        <taxon>Aeromonadales</taxon>
        <taxon>Aeromonadaceae</taxon>
        <taxon>Aeromonas</taxon>
    </lineage>
</organism>
<dbReference type="Pfam" id="PF13884">
    <property type="entry name" value="Peptidase_S74"/>
    <property type="match status" value="1"/>
</dbReference>
<keyword evidence="3" id="KW-0614">Plasmid</keyword>
<dbReference type="InterPro" id="IPR030392">
    <property type="entry name" value="S74_ICA"/>
</dbReference>
<geneLocation type="plasmid" evidence="3">
    <name>p717068-IMP</name>
</geneLocation>
<dbReference type="RefSeq" id="WP_236277320.1">
    <property type="nucleotide sequence ID" value="NZ_CP091177.1"/>
</dbReference>
<evidence type="ECO:0000259" key="2">
    <source>
        <dbReference type="PROSITE" id="PS51688"/>
    </source>
</evidence>
<name>A0A6M4NPN7_AERCA</name>
<evidence type="ECO:0000256" key="1">
    <source>
        <dbReference type="SAM" id="Coils"/>
    </source>
</evidence>
<accession>A0A6M4NPN7</accession>
<gene>
    <name evidence="3" type="primary">gp12</name>
</gene>
<reference evidence="3" key="1">
    <citation type="submission" date="2019-10" db="EMBL/GenBank/DDBJ databases">
        <authorList>
            <person name="Zhou D."/>
            <person name="Cheng Q."/>
        </authorList>
    </citation>
    <scope>NUCLEOTIDE SEQUENCE</scope>
    <source>
        <strain evidence="3">1507-17068</strain>
        <plasmid evidence="3">p717068-IMP</plasmid>
    </source>
</reference>
<dbReference type="Pfam" id="PF21446">
    <property type="entry name" value="Gp34_trimer"/>
    <property type="match status" value="1"/>
</dbReference>
<sequence>MTTPTITELYAQIGAMMANWQRFLDQQMSWQAGPSSANDLSPPDNNPANKGYRVMLDAAGNKRQIMTPSQMERLVADAVKQIDDLNPAALGAQFTQVRANFDEITASLSSSRAELTALVDSATSSKNAAASSATAASSSKTAAASSATAAASSATAAASSATAASSSKTAAASSATAAAASQGVATTKASESQASAAESANKAADAAVSASTASTKASEAATSAATASTKAGEAAASATTASTKAGEAAASATAAATSATAAKTSETNANTKAIAAASSAVTSQKWADNAVDSAVTTGKFSALHHATKASESAAAAAASANTSLAKASEASGHASSASTSASTATTKASEAAAGASTATARATAAASSATSAASSATSAGNSATAAANSATAAANSATAASSSKTAAASSAADAAASAQIAREAMYVSTGALMEAGEVNMSSGVYPTPLTGAADKDLACFWKVTTAGISSLDGVDYEVGDTLVYSSSLKKFYKIDNTESVQSVNGMKGAVRLTAADVGALGSGATAVAAAKLATARTISITGDGTGSASFDGTGNVSISLAVTDDSHAHTFANLKNRPTTLAGYGITDAAASGHAHADLFQKAGGSITGQTLVNIASGPTIGGTSFDNGWLKIGSSSAGIAFDPNEIAVSGNDLSFGTITNNIVSLVVNNVRVGEMRADGLYSMNSKVLTEAAGSAVSAGKLATARALALTGDATGSLTFDGSADASMAVTLANSGVTAGTFTKVTVDAKGRVTAATTQTAADIPALDWSKITSGKPTNLTGYGISSATLKAIEGLAMAADKAVYFTAAGTAAAMTVTGAARALLDDADSATMRATLGAASTSAATTTANGLMSAADKAKLDSVQASANAYVHPASEVAAGSYRTVTVDANGHVTGGSNPTTLNDYGITDATPSSHVGSGGTAHASATSSMSGFMSAADKAKLDGIGAGANNYTHPTSDGNLHVPATGTTSNGKVLKAGATAGSFSWEALTPGDVGLSNVNNWPFSTATNDPSDTTYATAGAVKRAADIANAALPKAGGSLTGSVTFTNDSVLQWSRNTDAAAIGFKNSADSDTDSFMWFRTSDNGNEYFKWQSVNGSTTTDLMTLKGDNLRIKGDQVYHQGFKPTPADIGAAPASIFQGEGYKLLGSTHLLVDTEYKFRWYKVCEWDLATSRIDQTYEIDVHGDTNYSGATGRVRVNVSRFERDPQGRLHVVVTPVHGNQRAACVYVTFDNNKTVVWVKSAHMWGSVYAQVIGSPNGALTRPKGELTGAFVVDGDAQISGAQRVLCHHAWDGDTNTIKALAFDGGELFDSGNRVYSASSRPTLRDINGGTFSGIFKTDVDDAAAIVAERAGYRAAMGNSVVAGEYIFGGMTSSSSDYQHYIRLGNNKFQYHQNGSNFDVYHTGNKPSASDLGVLSAAGGVLSGSVTMNGAGSGITFAGLNTGTGIYNGAKDAASKEGCNLQIKSWYGIGIAPSAGSSLPAGENSIWINARNGNINTIGDLYAKTDKRVFHEGFKQTDLPVNDVRDGDRAPSFFAPRSITAWFNQTGMPSSAWYSGLTVKGWDDTYNSWQLFSNSNTGASDNKLYFRTGNVDTWNATARVFTTLDKPTATDVGLSNVNNWTSSTSTTDSSTTKYATASAVKAAADIARAALPMTGGTMTGPVVGPSFTARNTNNVSASVNLTFMNDIPALRYGGSGVGAGSGFIVAGTGDSVKFKIDESGELFAKGTAKVFHADNLPTLEALGAAASGHTHSYSLRDIKDSPYKEGCDCATTANLAAAYVNGSSGVGATLTNNSTLAALAIDGVTVTVGMRVLVKNQTAAAQNGIYTVTKAGSATEAWVLTRTPGCDTSAEAAGAVVTVDQGTENGGLLVTTEFKRNGVIGTTAMNWRVVVDAGNIGAQHHNSGATAGTYRSVTVNAQGHVTAGTNPTTLAGYGITDALGLNANAVSATKLATARTLTVGGTGKAFDGTANLSWSLAEIGALPVNANAVSATKLATARTINGTNFDGTANIVTQKWGTPSNLTIGGAVKAVDGSADVSWSLDEIGAARAMPLKLGSADGKPRSSRLLSIAKTDSSCSFVISSQGDFGNRSRGWYQVSVATRGSLISVDAYSLNAKDSADPLKLFTVDTGSVFEVWGEFSDYNNDSSVLICSSHGAIFWGDQMTSAKDWTGFSRIAINRIYTSNDKPTPADLGLGSLNNWEASSAVDLASDTTYATAAAVKKAYDLAAAALSADSNAVSATKLATARTISATGDATGSASFDGSANAAIALTLANSGVTAGTYGKVTVDAKGRVTAGLAMVAADIPSLDWSKISSGKPTTLAGYGITDAQAKHANLTALAGFTPAADRIPYFTSASAASVTPLTAFARSLLDDNNAAAARATLGVLSVEEPFKSAADVATTASLDATYANGSSGVGATLTGNVMAALSLDGVTVTVGMRVLVKNQTAAAQNGVYTVTSAGSTTVAWVLTRATDADTSAKLAGAVITVDQGTVNGSMLLTNDWKKTSTVGTTAMNWRVVIDSGNVSSYHHASGVTAGTYRSVTVNSQGHVTGGSNPTTLSGYGITDAAPSSHVSSGGGAHATATTAAHGFMSSTDKAKLDSIASNANNYAHPAGDGDLHVPATGTSNNGKYLMAGAAAGSLSWQSIDAAGVGAVPVSGGSMSGALTVNNEIRTTSANSMRMVYGNYGTFWRQDGANMYLMFTNAGDQYGSYNSLRPMSANLANGSVNFGHAVDVAGNLSVNTGSTSWIDMRISAAIQNRSAVATSSASSIIRQEHADRHYFVGGLGNSQFGFYMINKSRTANGTDAQAFLSSDGTWYCGANVSANDYQVRSDRRLKSGFTEIKDAWDLWKTLQISEYTKQGVREYGFIAQDFEKDHKPAIAMTMTDDYLNLKPMGVLAIAGKVIQSLQDRVEKLESALKTCLERMEVADASTS</sequence>
<keyword evidence="1" id="KW-0175">Coiled coil</keyword>
<proteinExistence type="predicted"/>
<dbReference type="InterPro" id="IPR048390">
    <property type="entry name" value="Gp34_trimer"/>
</dbReference>
<dbReference type="EMBL" id="MN629346">
    <property type="protein sequence ID" value="QJR99810.1"/>
    <property type="molecule type" value="Genomic_DNA"/>
</dbReference>